<dbReference type="NCBIfam" id="TIGR01246">
    <property type="entry name" value="dapE_proteo"/>
    <property type="match status" value="1"/>
</dbReference>
<dbReference type="PANTHER" id="PTHR43808:SF31">
    <property type="entry name" value="N-ACETYL-L-CITRULLINE DEACETYLASE"/>
    <property type="match status" value="1"/>
</dbReference>
<evidence type="ECO:0000256" key="13">
    <source>
        <dbReference type="ARBA" id="ARBA00031891"/>
    </source>
</evidence>
<dbReference type="Pfam" id="PF01546">
    <property type="entry name" value="Peptidase_M20"/>
    <property type="match status" value="1"/>
</dbReference>
<dbReference type="InterPro" id="IPR036264">
    <property type="entry name" value="Bact_exopeptidase_dim_dom"/>
</dbReference>
<accession>A0A2B4R4P8</accession>
<keyword evidence="9" id="KW-0378">Hydrolase</keyword>
<dbReference type="OrthoDB" id="6771912at2759"/>
<proteinExistence type="inferred from homology"/>
<organism evidence="16 17">
    <name type="scientific">Stylophora pistillata</name>
    <name type="common">Smooth cauliflower coral</name>
    <dbReference type="NCBI Taxonomy" id="50429"/>
    <lineage>
        <taxon>Eukaryota</taxon>
        <taxon>Metazoa</taxon>
        <taxon>Cnidaria</taxon>
        <taxon>Anthozoa</taxon>
        <taxon>Hexacorallia</taxon>
        <taxon>Scleractinia</taxon>
        <taxon>Astrocoeniina</taxon>
        <taxon>Pocilloporidae</taxon>
        <taxon>Stylophora</taxon>
    </lineage>
</organism>
<keyword evidence="12" id="KW-0457">Lysine biosynthesis</keyword>
<dbReference type="GO" id="GO:0008777">
    <property type="term" value="F:acetylornithine deacetylase activity"/>
    <property type="evidence" value="ECO:0007669"/>
    <property type="project" value="TreeGrafter"/>
</dbReference>
<evidence type="ECO:0000256" key="3">
    <source>
        <dbReference type="ARBA" id="ARBA00006746"/>
    </source>
</evidence>
<dbReference type="EC" id="3.5.1.18" evidence="5"/>
<evidence type="ECO:0000313" key="17">
    <source>
        <dbReference type="Proteomes" id="UP000225706"/>
    </source>
</evidence>
<evidence type="ECO:0000256" key="8">
    <source>
        <dbReference type="ARBA" id="ARBA00022723"/>
    </source>
</evidence>
<dbReference type="InterPro" id="IPR005941">
    <property type="entry name" value="DapE_proteobac"/>
</dbReference>
<dbReference type="Proteomes" id="UP000225706">
    <property type="component" value="Unassembled WGS sequence"/>
</dbReference>
<protein>
    <recommendedName>
        <fullName evidence="6">Succinyl-diaminopimelate desuccinylase</fullName>
        <ecNumber evidence="5">3.5.1.18</ecNumber>
    </recommendedName>
    <alternativeName>
        <fullName evidence="13">N-succinyl-LL-2,6-diaminoheptanedioate amidohydrolase</fullName>
    </alternativeName>
</protein>
<dbReference type="EMBL" id="LSMT01002738">
    <property type="protein sequence ID" value="PFX11348.1"/>
    <property type="molecule type" value="Genomic_DNA"/>
</dbReference>
<evidence type="ECO:0000256" key="12">
    <source>
        <dbReference type="ARBA" id="ARBA00023154"/>
    </source>
</evidence>
<comment type="subunit">
    <text evidence="4">Homodimer.</text>
</comment>
<dbReference type="PROSITE" id="PS00759">
    <property type="entry name" value="ARGE_DAPE_CPG2_2"/>
    <property type="match status" value="1"/>
</dbReference>
<dbReference type="Gene3D" id="3.40.630.10">
    <property type="entry name" value="Zn peptidases"/>
    <property type="match status" value="1"/>
</dbReference>
<dbReference type="SUPFAM" id="SSF55031">
    <property type="entry name" value="Bacterial exopeptidase dimerisation domain"/>
    <property type="match status" value="1"/>
</dbReference>
<comment type="pathway">
    <text evidence="2">Amino-acid biosynthesis; L-lysine biosynthesis via DAP pathway; LL-2,6-diaminopimelate from (S)-tetrahydrodipicolinate (succinylase route): step 3/3.</text>
</comment>
<feature type="domain" description="Peptidase M20 dimerisation" evidence="15">
    <location>
        <begin position="167"/>
        <end position="275"/>
    </location>
</feature>
<evidence type="ECO:0000256" key="2">
    <source>
        <dbReference type="ARBA" id="ARBA00005130"/>
    </source>
</evidence>
<dbReference type="GO" id="GO:0009014">
    <property type="term" value="F:succinyl-diaminopimelate desuccinylase activity"/>
    <property type="evidence" value="ECO:0007669"/>
    <property type="project" value="UniProtKB-EC"/>
</dbReference>
<evidence type="ECO:0000256" key="9">
    <source>
        <dbReference type="ARBA" id="ARBA00022801"/>
    </source>
</evidence>
<name>A0A2B4R4P8_STYPI</name>
<keyword evidence="11" id="KW-0220">Diaminopimelate biosynthesis</keyword>
<evidence type="ECO:0000256" key="1">
    <source>
        <dbReference type="ARBA" id="ARBA00001947"/>
    </source>
</evidence>
<dbReference type="CDD" id="cd03891">
    <property type="entry name" value="M20_DapE_proteobac"/>
    <property type="match status" value="1"/>
</dbReference>
<evidence type="ECO:0000313" key="16">
    <source>
        <dbReference type="EMBL" id="PFX11348.1"/>
    </source>
</evidence>
<comment type="caution">
    <text evidence="16">The sequence shown here is derived from an EMBL/GenBank/DDBJ whole genome shotgun (WGS) entry which is preliminary data.</text>
</comment>
<dbReference type="PANTHER" id="PTHR43808">
    <property type="entry name" value="ACETYLORNITHINE DEACETYLASE"/>
    <property type="match status" value="1"/>
</dbReference>
<dbReference type="GO" id="GO:0006526">
    <property type="term" value="P:L-arginine biosynthetic process"/>
    <property type="evidence" value="ECO:0007669"/>
    <property type="project" value="TreeGrafter"/>
</dbReference>
<evidence type="ECO:0000256" key="5">
    <source>
        <dbReference type="ARBA" id="ARBA00011921"/>
    </source>
</evidence>
<dbReference type="Gene3D" id="3.30.70.360">
    <property type="match status" value="1"/>
</dbReference>
<dbReference type="GO" id="GO:0046872">
    <property type="term" value="F:metal ion binding"/>
    <property type="evidence" value="ECO:0007669"/>
    <property type="project" value="UniProtKB-KW"/>
</dbReference>
<dbReference type="AlphaFoldDB" id="A0A2B4R4P8"/>
<dbReference type="InterPro" id="IPR001261">
    <property type="entry name" value="ArgE/DapE_CS"/>
</dbReference>
<evidence type="ECO:0000259" key="15">
    <source>
        <dbReference type="Pfam" id="PF07687"/>
    </source>
</evidence>
<evidence type="ECO:0000256" key="7">
    <source>
        <dbReference type="ARBA" id="ARBA00022605"/>
    </source>
</evidence>
<dbReference type="STRING" id="50429.A0A2B4R4P8"/>
<evidence type="ECO:0000256" key="14">
    <source>
        <dbReference type="ARBA" id="ARBA00051301"/>
    </source>
</evidence>
<dbReference type="GO" id="GO:0019877">
    <property type="term" value="P:diaminopimelate biosynthetic process"/>
    <property type="evidence" value="ECO:0007669"/>
    <property type="project" value="UniProtKB-KW"/>
</dbReference>
<dbReference type="SUPFAM" id="SSF53187">
    <property type="entry name" value="Zn-dependent exopeptidases"/>
    <property type="match status" value="1"/>
</dbReference>
<evidence type="ECO:0000256" key="10">
    <source>
        <dbReference type="ARBA" id="ARBA00022833"/>
    </source>
</evidence>
<gene>
    <name evidence="16" type="primary">dapE</name>
    <name evidence="16" type="ORF">AWC38_SpisGene24972</name>
</gene>
<dbReference type="InterPro" id="IPR050072">
    <property type="entry name" value="Peptidase_M20A"/>
</dbReference>
<sequence>ITKDLIACPSVTPLEAGTFSVLEELLVSLGFKIEKQKNGDVTNFYARYGNGSPHLTFVGHVDVVPPGFGWDQVPFEPTIKEGVLYGRGAVDMKGAIAAFVWAAKGFLDSTSTFSGSISLLLTSDEEGPGQDGIKGMTPWLQETEQVPDFFLIGEPTSENKVGDTVKIGRRGSLNTVLTVKGRQGHVAYPESTDNPCTTLIKILRKLTKQDLDQGYENFPASNLEIVGLDTPTKVTNVVPENAQAYINIRFNPHHTGKKLSRWIEDICKKHAKNYETQYHFSAEPFESLKSPLHFVLYESIREICGDLPRNAPTGGTSDGRFLHHLAPLAEVGLLNATAHQANECVGLIDLETLCKIYNVFLNRFF</sequence>
<comment type="similarity">
    <text evidence="3">Belongs to the peptidase M20A family. DapE subfamily.</text>
</comment>
<dbReference type="InterPro" id="IPR002933">
    <property type="entry name" value="Peptidase_M20"/>
</dbReference>
<comment type="catalytic activity">
    <reaction evidence="14">
        <text>N-succinyl-(2S,6S)-2,6-diaminopimelate + H2O = (2S,6S)-2,6-diaminopimelate + succinate</text>
        <dbReference type="Rhea" id="RHEA:22608"/>
        <dbReference type="ChEBI" id="CHEBI:15377"/>
        <dbReference type="ChEBI" id="CHEBI:30031"/>
        <dbReference type="ChEBI" id="CHEBI:57609"/>
        <dbReference type="ChEBI" id="CHEBI:58087"/>
        <dbReference type="EC" id="3.5.1.18"/>
    </reaction>
</comment>
<keyword evidence="17" id="KW-1185">Reference proteome</keyword>
<keyword evidence="7" id="KW-0028">Amino-acid biosynthesis</keyword>
<dbReference type="GO" id="GO:0009089">
    <property type="term" value="P:lysine biosynthetic process via diaminopimelate"/>
    <property type="evidence" value="ECO:0007669"/>
    <property type="project" value="UniProtKB-UniPathway"/>
</dbReference>
<feature type="non-terminal residue" evidence="16">
    <location>
        <position position="1"/>
    </location>
</feature>
<dbReference type="NCBIfam" id="NF009557">
    <property type="entry name" value="PRK13009.1"/>
    <property type="match status" value="1"/>
</dbReference>
<comment type="cofactor">
    <cofactor evidence="1">
        <name>Zn(2+)</name>
        <dbReference type="ChEBI" id="CHEBI:29105"/>
    </cofactor>
</comment>
<evidence type="ECO:0000256" key="4">
    <source>
        <dbReference type="ARBA" id="ARBA00011738"/>
    </source>
</evidence>
<evidence type="ECO:0000256" key="6">
    <source>
        <dbReference type="ARBA" id="ARBA00022391"/>
    </source>
</evidence>
<dbReference type="InterPro" id="IPR011650">
    <property type="entry name" value="Peptidase_M20_dimer"/>
</dbReference>
<dbReference type="Pfam" id="PF07687">
    <property type="entry name" value="M20_dimer"/>
    <property type="match status" value="1"/>
</dbReference>
<keyword evidence="8" id="KW-0479">Metal-binding</keyword>
<keyword evidence="10" id="KW-0862">Zinc</keyword>
<dbReference type="UniPathway" id="UPA00034">
    <property type="reaction ID" value="UER00021"/>
</dbReference>
<evidence type="ECO:0000256" key="11">
    <source>
        <dbReference type="ARBA" id="ARBA00022915"/>
    </source>
</evidence>
<reference evidence="17" key="1">
    <citation type="journal article" date="2017" name="bioRxiv">
        <title>Comparative analysis of the genomes of Stylophora pistillata and Acropora digitifera provides evidence for extensive differences between species of corals.</title>
        <authorList>
            <person name="Voolstra C.R."/>
            <person name="Li Y."/>
            <person name="Liew Y.J."/>
            <person name="Baumgarten S."/>
            <person name="Zoccola D."/>
            <person name="Flot J.-F."/>
            <person name="Tambutte S."/>
            <person name="Allemand D."/>
            <person name="Aranda M."/>
        </authorList>
    </citation>
    <scope>NUCLEOTIDE SEQUENCE [LARGE SCALE GENOMIC DNA]</scope>
</reference>